<dbReference type="EMBL" id="MSFM01000007">
    <property type="protein sequence ID" value="PKY03460.1"/>
    <property type="molecule type" value="Genomic_DNA"/>
</dbReference>
<organism evidence="1 2">
    <name type="scientific">Aspergillus campestris (strain IBT 28561)</name>
    <dbReference type="NCBI Taxonomy" id="1392248"/>
    <lineage>
        <taxon>Eukaryota</taxon>
        <taxon>Fungi</taxon>
        <taxon>Dikarya</taxon>
        <taxon>Ascomycota</taxon>
        <taxon>Pezizomycotina</taxon>
        <taxon>Eurotiomycetes</taxon>
        <taxon>Eurotiomycetidae</taxon>
        <taxon>Eurotiales</taxon>
        <taxon>Aspergillaceae</taxon>
        <taxon>Aspergillus</taxon>
        <taxon>Aspergillus subgen. Circumdati</taxon>
    </lineage>
</organism>
<proteinExistence type="predicted"/>
<accession>A0A2I1D0P5</accession>
<dbReference type="AlphaFoldDB" id="A0A2I1D0P5"/>
<keyword evidence="2" id="KW-1185">Reference proteome</keyword>
<dbReference type="GeneID" id="36543496"/>
<evidence type="ECO:0000313" key="2">
    <source>
        <dbReference type="Proteomes" id="UP000234254"/>
    </source>
</evidence>
<evidence type="ECO:0008006" key="3">
    <source>
        <dbReference type="Google" id="ProtNLM"/>
    </source>
</evidence>
<protein>
    <recommendedName>
        <fullName evidence="3">Tubby C-terminal-like domain-containing protein</fullName>
    </recommendedName>
</protein>
<reference evidence="1" key="1">
    <citation type="submission" date="2016-12" db="EMBL/GenBank/DDBJ databases">
        <title>The genomes of Aspergillus section Nigri reveals drivers in fungal speciation.</title>
        <authorList>
            <consortium name="DOE Joint Genome Institute"/>
            <person name="Vesth T.C."/>
            <person name="Nybo J."/>
            <person name="Theobald S."/>
            <person name="Brandl J."/>
            <person name="Frisvad J.C."/>
            <person name="Nielsen K.F."/>
            <person name="Lyhne E.K."/>
            <person name="Kogle M.E."/>
            <person name="Kuo A."/>
            <person name="Riley R."/>
            <person name="Clum A."/>
            <person name="Nolan M."/>
            <person name="Lipzen A."/>
            <person name="Salamov A."/>
            <person name="Henrissat B."/>
            <person name="Wiebenga A."/>
            <person name="De vries R.P."/>
            <person name="Grigoriev I.V."/>
            <person name="Mortensen U.H."/>
            <person name="Andersen M.R."/>
            <person name="Baker S.E."/>
        </authorList>
    </citation>
    <scope>NUCLEOTIDE SEQUENCE</scope>
    <source>
        <strain evidence="1">IBT 28561</strain>
    </source>
</reference>
<dbReference type="RefSeq" id="XP_024692054.1">
    <property type="nucleotide sequence ID" value="XM_024835972.1"/>
</dbReference>
<dbReference type="VEuPathDB" id="FungiDB:P168DRAFT_282193"/>
<sequence>MVPIQMIHVHYQEKYLNLLDSDDRTPLYRVRVSREVPQMQMVHLQPNSGEMARRSSASFKLTSVEVTLVIDGTKVRLERHSLWSRTYRFQSPETQSMLRWESDGAVTGDFQLVDPGSQVLCRFRNKLFSTSEVGSFEVVGEMSDALKEEILISGLAVLAMVQSLNLATMVTVG</sequence>
<dbReference type="OrthoDB" id="4725912at2759"/>
<name>A0A2I1D0P5_ASPC2</name>
<dbReference type="Proteomes" id="UP000234254">
    <property type="component" value="Unassembled WGS sequence"/>
</dbReference>
<comment type="caution">
    <text evidence="1">The sequence shown here is derived from an EMBL/GenBank/DDBJ whole genome shotgun (WGS) entry which is preliminary data.</text>
</comment>
<evidence type="ECO:0000313" key="1">
    <source>
        <dbReference type="EMBL" id="PKY03460.1"/>
    </source>
</evidence>
<gene>
    <name evidence="1" type="ORF">P168DRAFT_282193</name>
</gene>